<feature type="compositionally biased region" description="Polar residues" evidence="1">
    <location>
        <begin position="470"/>
        <end position="504"/>
    </location>
</feature>
<proteinExistence type="predicted"/>
<feature type="region of interest" description="Disordered" evidence="1">
    <location>
        <begin position="359"/>
        <end position="378"/>
    </location>
</feature>
<feature type="region of interest" description="Disordered" evidence="1">
    <location>
        <begin position="444"/>
        <end position="504"/>
    </location>
</feature>
<evidence type="ECO:0000313" key="2">
    <source>
        <dbReference type="EMBL" id="GAA50906.1"/>
    </source>
</evidence>
<evidence type="ECO:0000313" key="3">
    <source>
        <dbReference type="Proteomes" id="UP000008909"/>
    </source>
</evidence>
<dbReference type="Proteomes" id="UP000008909">
    <property type="component" value="Unassembled WGS sequence"/>
</dbReference>
<gene>
    <name evidence="2" type="ORF">CLF_105205</name>
</gene>
<dbReference type="EMBL" id="DF143091">
    <property type="protein sequence ID" value="GAA50906.1"/>
    <property type="molecule type" value="Genomic_DNA"/>
</dbReference>
<reference key="2">
    <citation type="submission" date="2011-10" db="EMBL/GenBank/DDBJ databases">
        <title>The genome and transcriptome sequence of Clonorchis sinensis provide insights into the carcinogenic liver fluke.</title>
        <authorList>
            <person name="Wang X."/>
            <person name="Huang Y."/>
            <person name="Chen W."/>
            <person name="Liu H."/>
            <person name="Guo L."/>
            <person name="Chen Y."/>
            <person name="Luo F."/>
            <person name="Zhou W."/>
            <person name="Sun J."/>
            <person name="Mao Q."/>
            <person name="Liang P."/>
            <person name="Zhou C."/>
            <person name="Tian Y."/>
            <person name="Men J."/>
            <person name="Lv X."/>
            <person name="Huang L."/>
            <person name="Zhou J."/>
            <person name="Hu Y."/>
            <person name="Li R."/>
            <person name="Zhang F."/>
            <person name="Lei H."/>
            <person name="Li X."/>
            <person name="Hu X."/>
            <person name="Liang C."/>
            <person name="Xu J."/>
            <person name="Wu Z."/>
            <person name="Yu X."/>
        </authorList>
    </citation>
    <scope>NUCLEOTIDE SEQUENCE</scope>
    <source>
        <strain>Henan</strain>
    </source>
</reference>
<dbReference type="AlphaFoldDB" id="G7YD72"/>
<name>G7YD72_CLOSI</name>
<dbReference type="InParanoid" id="G7YD72"/>
<protein>
    <submittedName>
        <fullName evidence="2">Uncharacterized protein</fullName>
    </submittedName>
</protein>
<sequence length="504" mass="57503">MTDNFQLDGIRATGIGCHIMQSLQLRVEMLLIRSYSLSVMRTVTRLGVPIQGPSRETVVTSAAEFAEQTAQLIEHKYFVLLISYHPDRRDKYGMSRMLRFRTLLNRTDFELFDDKQSLFAIRFTVQNGSVWNLVIIVIIRLLGASSRKPPSANVIRAIELSVEGRVNQATVTAGLERRLREIVVDRYQRRSCCQLLSRLSGWAFGGVGLRSLNRRSNSFLNSPNSTYTLLTRHTNECETEDEEDGDHVCFERFDQLDPISEDLQSISTYQEIIDSVHSTSNTTQNLRSPLQACSVNEYETVTVRKRRQDFIAEDTELSKIKNLFSFEGTEDMRSPNSLWKDRLDGTNIIHTAISLKEGGRASGTSSSFIPHQAEDSERRFQSRNFATKSDTVLEKENKQPQNVFGQCQKPSVTRNERNEELITSRKATIHRPMVNRQVKVVSHHLENQHSPNNHNRKSLRCENDGRVPRTPSSPQCSSETVLSTDSTGRFAFSTTPMEMDWNTE</sequence>
<reference evidence="2" key="1">
    <citation type="journal article" date="2011" name="Genome Biol.">
        <title>The draft genome of the carcinogenic human liver fluke Clonorchis sinensis.</title>
        <authorList>
            <person name="Wang X."/>
            <person name="Chen W."/>
            <person name="Huang Y."/>
            <person name="Sun J."/>
            <person name="Men J."/>
            <person name="Liu H."/>
            <person name="Luo F."/>
            <person name="Guo L."/>
            <person name="Lv X."/>
            <person name="Deng C."/>
            <person name="Zhou C."/>
            <person name="Fan Y."/>
            <person name="Li X."/>
            <person name="Huang L."/>
            <person name="Hu Y."/>
            <person name="Liang C."/>
            <person name="Hu X."/>
            <person name="Xu J."/>
            <person name="Yu X."/>
        </authorList>
    </citation>
    <scope>NUCLEOTIDE SEQUENCE [LARGE SCALE GENOMIC DNA]</scope>
    <source>
        <strain evidence="2">Henan</strain>
    </source>
</reference>
<accession>G7YD72</accession>
<evidence type="ECO:0000256" key="1">
    <source>
        <dbReference type="SAM" id="MobiDB-lite"/>
    </source>
</evidence>
<keyword evidence="3" id="KW-1185">Reference proteome</keyword>
<organism evidence="2 3">
    <name type="scientific">Clonorchis sinensis</name>
    <name type="common">Chinese liver fluke</name>
    <dbReference type="NCBI Taxonomy" id="79923"/>
    <lineage>
        <taxon>Eukaryota</taxon>
        <taxon>Metazoa</taxon>
        <taxon>Spiralia</taxon>
        <taxon>Lophotrochozoa</taxon>
        <taxon>Platyhelminthes</taxon>
        <taxon>Trematoda</taxon>
        <taxon>Digenea</taxon>
        <taxon>Opisthorchiida</taxon>
        <taxon>Opisthorchiata</taxon>
        <taxon>Opisthorchiidae</taxon>
        <taxon>Clonorchis</taxon>
    </lineage>
</organism>